<dbReference type="PANTHER" id="PTHR12768:SF4">
    <property type="entry name" value="BECLIN-1"/>
    <property type="match status" value="1"/>
</dbReference>
<keyword evidence="5" id="KW-1185">Reference proteome</keyword>
<accession>A0AB34IHC4</accession>
<feature type="coiled-coil region" evidence="2">
    <location>
        <begin position="89"/>
        <end position="175"/>
    </location>
</feature>
<dbReference type="GO" id="GO:0034272">
    <property type="term" value="C:phosphatidylinositol 3-kinase complex, class III, type II"/>
    <property type="evidence" value="ECO:0007669"/>
    <property type="project" value="TreeGrafter"/>
</dbReference>
<dbReference type="InterPro" id="IPR040455">
    <property type="entry name" value="Atg6_BARA"/>
</dbReference>
<dbReference type="GO" id="GO:0000423">
    <property type="term" value="P:mitophagy"/>
    <property type="evidence" value="ECO:0007669"/>
    <property type="project" value="TreeGrafter"/>
</dbReference>
<dbReference type="Proteomes" id="UP001515480">
    <property type="component" value="Unassembled WGS sequence"/>
</dbReference>
<evidence type="ECO:0000256" key="1">
    <source>
        <dbReference type="ARBA" id="ARBA00005965"/>
    </source>
</evidence>
<dbReference type="AlphaFoldDB" id="A0AB34IHC4"/>
<name>A0AB34IHC4_PRYPA</name>
<dbReference type="GO" id="GO:0000045">
    <property type="term" value="P:autophagosome assembly"/>
    <property type="evidence" value="ECO:0007669"/>
    <property type="project" value="TreeGrafter"/>
</dbReference>
<sequence>MFACERCRQSLDVAASAAPPGDSYLVLPQPRQLERARTLPSLPRAEPLVAATHAHEQLLTAGRLLELAERAKPVECGVPLCDECLANVHDELHRRLDEAYAEKQQLQAAFAELEVGEEDSLEAIASDELFAARVEAQEEEATQLRLELEAAQRERDELDEQLQRLQQQRAEQEAQGEAQYAALNAAELERQERHEEAVRTAQLVAYCERELQRLERIEILDDLFRISTDGPIGTINALRLGRLHGVSVDWPEVNAALGQVVLLLHTLAQLHQYEFQLHRLVPMGSFSKVYRVDEPRTVYELHSSGVAQLNRFLGGGRFDTGLGMMLTCTRELINFASRRPRAGMSAQPPYTIDKDLIGGYSVRLVNQSEEKWTQAFKCLLADLKWLVAWHGAS</sequence>
<organism evidence="4 5">
    <name type="scientific">Prymnesium parvum</name>
    <name type="common">Toxic golden alga</name>
    <dbReference type="NCBI Taxonomy" id="97485"/>
    <lineage>
        <taxon>Eukaryota</taxon>
        <taxon>Haptista</taxon>
        <taxon>Haptophyta</taxon>
        <taxon>Prymnesiophyceae</taxon>
        <taxon>Prymnesiales</taxon>
        <taxon>Prymnesiaceae</taxon>
        <taxon>Prymnesium</taxon>
    </lineage>
</organism>
<comment type="similarity">
    <text evidence="1">Belongs to the beclin family.</text>
</comment>
<keyword evidence="2" id="KW-0175">Coiled coil</keyword>
<evidence type="ECO:0000259" key="3">
    <source>
        <dbReference type="Pfam" id="PF04111"/>
    </source>
</evidence>
<dbReference type="EMBL" id="JBGBPQ010000027">
    <property type="protein sequence ID" value="KAL1498478.1"/>
    <property type="molecule type" value="Genomic_DNA"/>
</dbReference>
<dbReference type="GO" id="GO:0000407">
    <property type="term" value="C:phagophore assembly site"/>
    <property type="evidence" value="ECO:0007669"/>
    <property type="project" value="TreeGrafter"/>
</dbReference>
<evidence type="ECO:0000256" key="2">
    <source>
        <dbReference type="SAM" id="Coils"/>
    </source>
</evidence>
<dbReference type="GO" id="GO:0030674">
    <property type="term" value="F:protein-macromolecule adaptor activity"/>
    <property type="evidence" value="ECO:0007669"/>
    <property type="project" value="TreeGrafter"/>
</dbReference>
<dbReference type="GO" id="GO:0034271">
    <property type="term" value="C:phosphatidylinositol 3-kinase complex, class III, type I"/>
    <property type="evidence" value="ECO:0007669"/>
    <property type="project" value="TreeGrafter"/>
</dbReference>
<dbReference type="Gene3D" id="1.10.418.40">
    <property type="entry name" value="Autophagy protein 6/Beclin 1"/>
    <property type="match status" value="1"/>
</dbReference>
<protein>
    <recommendedName>
        <fullName evidence="3">Atg6 BARA domain-containing protein</fullName>
    </recommendedName>
</protein>
<dbReference type="GO" id="GO:0006995">
    <property type="term" value="P:cellular response to nitrogen starvation"/>
    <property type="evidence" value="ECO:0007669"/>
    <property type="project" value="TreeGrafter"/>
</dbReference>
<reference evidence="4 5" key="1">
    <citation type="journal article" date="2024" name="Science">
        <title>Giant polyketide synthase enzymes in the biosynthesis of giant marine polyether toxins.</title>
        <authorList>
            <person name="Fallon T.R."/>
            <person name="Shende V.V."/>
            <person name="Wierzbicki I.H."/>
            <person name="Pendleton A.L."/>
            <person name="Watervoot N.F."/>
            <person name="Auber R.P."/>
            <person name="Gonzalez D.J."/>
            <person name="Wisecaver J.H."/>
            <person name="Moore B.S."/>
        </authorList>
    </citation>
    <scope>NUCLEOTIDE SEQUENCE [LARGE SCALE GENOMIC DNA]</scope>
    <source>
        <strain evidence="4 5">12B1</strain>
    </source>
</reference>
<dbReference type="PANTHER" id="PTHR12768">
    <property type="entry name" value="BECLIN 1"/>
    <property type="match status" value="1"/>
</dbReference>
<dbReference type="GO" id="GO:0043548">
    <property type="term" value="F:phosphatidylinositol 3-kinase binding"/>
    <property type="evidence" value="ECO:0007669"/>
    <property type="project" value="TreeGrafter"/>
</dbReference>
<evidence type="ECO:0000313" key="4">
    <source>
        <dbReference type="EMBL" id="KAL1498478.1"/>
    </source>
</evidence>
<dbReference type="InterPro" id="IPR007243">
    <property type="entry name" value="Atg6/Beclin"/>
</dbReference>
<dbReference type="Pfam" id="PF04111">
    <property type="entry name" value="APG6"/>
    <property type="match status" value="1"/>
</dbReference>
<comment type="caution">
    <text evidence="4">The sequence shown here is derived from an EMBL/GenBank/DDBJ whole genome shotgun (WGS) entry which is preliminary data.</text>
</comment>
<proteinExistence type="inferred from homology"/>
<feature type="domain" description="Atg6 BARA" evidence="3">
    <location>
        <begin position="214"/>
        <end position="390"/>
    </location>
</feature>
<dbReference type="GO" id="GO:0045324">
    <property type="term" value="P:late endosome to vacuole transport"/>
    <property type="evidence" value="ECO:0007669"/>
    <property type="project" value="TreeGrafter"/>
</dbReference>
<dbReference type="InterPro" id="IPR038274">
    <property type="entry name" value="Atg6/Beclin_C_sf"/>
</dbReference>
<gene>
    <name evidence="4" type="ORF">AB1Y20_013803</name>
</gene>
<evidence type="ECO:0000313" key="5">
    <source>
        <dbReference type="Proteomes" id="UP001515480"/>
    </source>
</evidence>